<feature type="compositionally biased region" description="Gly residues" evidence="6">
    <location>
        <begin position="1125"/>
        <end position="1138"/>
    </location>
</feature>
<feature type="region of interest" description="Disordered" evidence="6">
    <location>
        <begin position="448"/>
        <end position="486"/>
    </location>
</feature>
<evidence type="ECO:0000313" key="8">
    <source>
        <dbReference type="EMBL" id="KAE8241111.1"/>
    </source>
</evidence>
<dbReference type="InterPro" id="IPR007219">
    <property type="entry name" value="XnlR_reg_dom"/>
</dbReference>
<feature type="domain" description="Zn(2)-C6 fungal-type" evidence="7">
    <location>
        <begin position="210"/>
        <end position="254"/>
    </location>
</feature>
<protein>
    <recommendedName>
        <fullName evidence="7">Zn(2)-C6 fungal-type domain-containing protein</fullName>
    </recommendedName>
</protein>
<comment type="caution">
    <text evidence="8">The sequence shown here is derived from an EMBL/GenBank/DDBJ whole genome shotgun (WGS) entry which is preliminary data.</text>
</comment>
<keyword evidence="3" id="KW-0238">DNA-binding</keyword>
<dbReference type="GO" id="GO:0000981">
    <property type="term" value="F:DNA-binding transcription factor activity, RNA polymerase II-specific"/>
    <property type="evidence" value="ECO:0007669"/>
    <property type="project" value="InterPro"/>
</dbReference>
<gene>
    <name evidence="8" type="ORF">A4X13_0g7556</name>
</gene>
<reference evidence="8" key="1">
    <citation type="submission" date="2016-04" db="EMBL/GenBank/DDBJ databases">
        <authorList>
            <person name="Nguyen H.D."/>
            <person name="Samba Siva P."/>
            <person name="Cullis J."/>
            <person name="Levesque C.A."/>
            <person name="Hambleton S."/>
        </authorList>
    </citation>
    <scope>NUCLEOTIDE SEQUENCE</scope>
    <source>
        <strain evidence="8">DAOMC 236416</strain>
    </source>
</reference>
<feature type="compositionally biased region" description="Low complexity" evidence="6">
    <location>
        <begin position="144"/>
        <end position="173"/>
    </location>
</feature>
<evidence type="ECO:0000256" key="4">
    <source>
        <dbReference type="ARBA" id="ARBA00023163"/>
    </source>
</evidence>
<dbReference type="Proteomes" id="UP000077521">
    <property type="component" value="Unassembled WGS sequence"/>
</dbReference>
<evidence type="ECO:0000256" key="1">
    <source>
        <dbReference type="ARBA" id="ARBA00022723"/>
    </source>
</evidence>
<feature type="region of interest" description="Disordered" evidence="6">
    <location>
        <begin position="1237"/>
        <end position="1278"/>
    </location>
</feature>
<feature type="region of interest" description="Disordered" evidence="6">
    <location>
        <begin position="1125"/>
        <end position="1185"/>
    </location>
</feature>
<dbReference type="PROSITE" id="PS50048">
    <property type="entry name" value="ZN2_CY6_FUNGAL_2"/>
    <property type="match status" value="1"/>
</dbReference>
<feature type="region of interest" description="Disordered" evidence="6">
    <location>
        <begin position="59"/>
        <end position="209"/>
    </location>
</feature>
<proteinExistence type="predicted"/>
<keyword evidence="9" id="KW-1185">Reference proteome</keyword>
<dbReference type="SUPFAM" id="SSF57701">
    <property type="entry name" value="Zn2/Cys6 DNA-binding domain"/>
    <property type="match status" value="1"/>
</dbReference>
<keyword evidence="2" id="KW-0805">Transcription regulation</keyword>
<evidence type="ECO:0000256" key="2">
    <source>
        <dbReference type="ARBA" id="ARBA00023015"/>
    </source>
</evidence>
<dbReference type="GO" id="GO:0008270">
    <property type="term" value="F:zinc ion binding"/>
    <property type="evidence" value="ECO:0007669"/>
    <property type="project" value="InterPro"/>
</dbReference>
<keyword evidence="4" id="KW-0804">Transcription</keyword>
<feature type="region of interest" description="Disordered" evidence="6">
    <location>
        <begin position="1"/>
        <end position="46"/>
    </location>
</feature>
<evidence type="ECO:0000313" key="9">
    <source>
        <dbReference type="Proteomes" id="UP000077521"/>
    </source>
</evidence>
<dbReference type="EMBL" id="LWDF02000970">
    <property type="protein sequence ID" value="KAE8241111.1"/>
    <property type="molecule type" value="Genomic_DNA"/>
</dbReference>
<dbReference type="CDD" id="cd12148">
    <property type="entry name" value="fungal_TF_MHR"/>
    <property type="match status" value="1"/>
</dbReference>
<dbReference type="CDD" id="cd00067">
    <property type="entry name" value="GAL4"/>
    <property type="match status" value="1"/>
</dbReference>
<feature type="compositionally biased region" description="Low complexity" evidence="6">
    <location>
        <begin position="59"/>
        <end position="71"/>
    </location>
</feature>
<organism evidence="8 9">
    <name type="scientific">Tilletia indica</name>
    <dbReference type="NCBI Taxonomy" id="43049"/>
    <lineage>
        <taxon>Eukaryota</taxon>
        <taxon>Fungi</taxon>
        <taxon>Dikarya</taxon>
        <taxon>Basidiomycota</taxon>
        <taxon>Ustilaginomycotina</taxon>
        <taxon>Exobasidiomycetes</taxon>
        <taxon>Tilletiales</taxon>
        <taxon>Tilletiaceae</taxon>
        <taxon>Tilletia</taxon>
    </lineage>
</organism>
<evidence type="ECO:0000259" key="7">
    <source>
        <dbReference type="PROSITE" id="PS50048"/>
    </source>
</evidence>
<dbReference type="Gene3D" id="4.10.240.10">
    <property type="entry name" value="Zn(2)-C6 fungal-type DNA-binding domain"/>
    <property type="match status" value="1"/>
</dbReference>
<dbReference type="InterPro" id="IPR036864">
    <property type="entry name" value="Zn2-C6_fun-type_DNA-bd_sf"/>
</dbReference>
<dbReference type="GO" id="GO:0003677">
    <property type="term" value="F:DNA binding"/>
    <property type="evidence" value="ECO:0007669"/>
    <property type="project" value="UniProtKB-KW"/>
</dbReference>
<dbReference type="SMART" id="SM00066">
    <property type="entry name" value="GAL4"/>
    <property type="match status" value="1"/>
</dbReference>
<feature type="compositionally biased region" description="Polar residues" evidence="6">
    <location>
        <begin position="1253"/>
        <end position="1266"/>
    </location>
</feature>
<dbReference type="SMART" id="SM00906">
    <property type="entry name" value="Fungal_trans"/>
    <property type="match status" value="1"/>
</dbReference>
<keyword evidence="1" id="KW-0479">Metal-binding</keyword>
<dbReference type="Pfam" id="PF04082">
    <property type="entry name" value="Fungal_trans"/>
    <property type="match status" value="1"/>
</dbReference>
<dbReference type="PANTHER" id="PTHR31668">
    <property type="entry name" value="GLUCOSE TRANSPORT TRANSCRIPTION REGULATOR RGT1-RELATED-RELATED"/>
    <property type="match status" value="1"/>
</dbReference>
<feature type="region of interest" description="Disordered" evidence="6">
    <location>
        <begin position="1332"/>
        <end position="1391"/>
    </location>
</feature>
<feature type="region of interest" description="Disordered" evidence="6">
    <location>
        <begin position="392"/>
        <end position="436"/>
    </location>
</feature>
<feature type="compositionally biased region" description="Gly residues" evidence="6">
    <location>
        <begin position="1166"/>
        <end position="1175"/>
    </location>
</feature>
<feature type="compositionally biased region" description="Polar residues" evidence="6">
    <location>
        <begin position="28"/>
        <end position="40"/>
    </location>
</feature>
<feature type="compositionally biased region" description="Low complexity" evidence="6">
    <location>
        <begin position="99"/>
        <end position="126"/>
    </location>
</feature>
<name>A0A8T8SIP5_9BASI</name>
<reference evidence="8" key="2">
    <citation type="journal article" date="2019" name="IMA Fungus">
        <title>Genome sequencing and comparison of five Tilletia species to identify candidate genes for the detection of regulated species infecting wheat.</title>
        <authorList>
            <person name="Nguyen H.D.T."/>
            <person name="Sultana T."/>
            <person name="Kesanakurti P."/>
            <person name="Hambleton S."/>
        </authorList>
    </citation>
    <scope>NUCLEOTIDE SEQUENCE</scope>
    <source>
        <strain evidence="8">DAOMC 236416</strain>
    </source>
</reference>
<evidence type="ECO:0000256" key="6">
    <source>
        <dbReference type="SAM" id="MobiDB-lite"/>
    </source>
</evidence>
<feature type="region of interest" description="Disordered" evidence="6">
    <location>
        <begin position="526"/>
        <end position="551"/>
    </location>
</feature>
<feature type="compositionally biased region" description="Low complexity" evidence="6">
    <location>
        <begin position="1362"/>
        <end position="1391"/>
    </location>
</feature>
<dbReference type="Pfam" id="PF00172">
    <property type="entry name" value="Zn_clus"/>
    <property type="match status" value="1"/>
</dbReference>
<accession>A0A8T8SIP5</accession>
<dbReference type="InterPro" id="IPR050797">
    <property type="entry name" value="Carb_Metab_Trans_Reg"/>
</dbReference>
<dbReference type="GO" id="GO:0006351">
    <property type="term" value="P:DNA-templated transcription"/>
    <property type="evidence" value="ECO:0007669"/>
    <property type="project" value="InterPro"/>
</dbReference>
<feature type="compositionally biased region" description="Polar residues" evidence="6">
    <location>
        <begin position="127"/>
        <end position="143"/>
    </location>
</feature>
<evidence type="ECO:0000256" key="3">
    <source>
        <dbReference type="ARBA" id="ARBA00023125"/>
    </source>
</evidence>
<evidence type="ECO:0000256" key="5">
    <source>
        <dbReference type="ARBA" id="ARBA00023242"/>
    </source>
</evidence>
<keyword evidence="5" id="KW-0539">Nucleus</keyword>
<dbReference type="PANTHER" id="PTHR31668:SF26">
    <property type="entry name" value="GLUCOSE TRANSPORT TRANSCRIPTION REGULATOR RGT1-RELATED"/>
    <property type="match status" value="1"/>
</dbReference>
<sequence length="1510" mass="154890">MPPNSSNPTYAHPAISSALGSQSTASSNNASYNGSPSQYPQYPRLPSASSNAIIAALTPSTSMSGSSPGSGSHKRKASDLEEDSFSHPQGQLPPKVAPSYSLSQTESPTSSTPASGSVAAAPPSNSNDPGQSGSRSNTMDSFRSNPNNTPTYPSSNNPSHSSSSGSGSNSTPTAKHEQQQPPHIPQLQVTGHHGLQSNTGGNKRIKTARACDSCRRKKIRCDVIEDGSAPGDPNNGNSGLTCAHCRQYGFECTFFLPITETRFKKKREREREAELAAKAAAARPPLLSGPSPLGSPYSTIPGGPAGAAALYRTSSGGSFFTPGGGSMASGSSTGGIPVTIARHLPPTAGPLGPGPSSAPLSGMVHPLAPGAGAAGAARYASYESSPPLNSISAGGRIASQEWPPPPPLPLPSAGGSSLGQVPSVPTPSYRSTWREVGKGPLVGESAAASGGYYGGGRDTAPVPPRKDSPGQRPDASTGSVLQPPDARVLGPTSIAYIVHSHPFVPGAAIEAHDIKHHQTFEVGASGDGIIKFNRPPRRTSAASGEDDEQELTAATEVALAANAAEEASSVSGGGAAAGGAAEGSATAIGDGDGGSKQVSSANTTLVDIKAKTEKTLNQHHLSAANSPSVGSSGIARVRLAADVAEKLANVYFSNIANMFPVVTKAEFLHLSPPPPILLYAVCAVAALSRDVPREVLLCVKTSLSAIFRDSDVLSTSKSVTVRALLVLSLHSDVHGSTAMQSGARCWNRTGCAVRMAQDLGLHRDATGRDDEDDDQFFLEQKRRIWGCCVTADRILSISLGHPLAIDLTDCDVRLPSPYEVKRWADDPSADPSTDRPFAFNTEMLKLSILFGRVMKTIYSPTGLMKTTDEEIGGLLRDIDTWMEMLPVELQFCGPESSPTAGILHVAFACLQMLFWRVFLRISYICPAHLKFSLNIERMTLLIKWSREAILWVDRNEFYLDTLQLVSYSLVFCATVQYHAWVRRGEKEALGILKLCRDCVNRFKRPGGEEGEDLSMRAKTAGVIGMLYEAASGVYAGSPVGSQLNPTAGVFNRRAVETLRGIVFRADSARPGGGVYVAANQAHLLQDLPTGTIIHEDVTSALAAAAAAGAGKAGAGPGGEVNGGAGAADKANGGGGGTWNTGAPDGNWPAGAVNGAGGSMQQQQGGVVDGGNGGGTAFMMRPRRGSKSLGSAFTMPDGLTSFQIPPEAGMGRALTAHISENGPIQLELQQPPFIPAHSGPPGLSMAGNGGGGDSSAQNMNPFGLSNATGGGGSSSSTADPNMAFLQSAMNVNPLLNDLHWPSQSIMIAGGAEFDGMGVVSSMPAGGSVAMNGVGPGHHGGNNNNPTSSMGPAHSTEVLAGANGNSAGENSYGGSSGSMMTGQRQGQQQTHHAQPQEYVFDNTNHLGGPQGQAQGQHGMVDTSGASMMGIGAFDPSVLDGLPVSGLDFGAWDNFFSRFGALYPNAADNSNGSGAGGSGMMGGGGGASASQGDLSGVPNGGYGGAGGGGGTTF</sequence>
<feature type="compositionally biased region" description="Low complexity" evidence="6">
    <location>
        <begin position="16"/>
        <end position="27"/>
    </location>
</feature>
<dbReference type="InterPro" id="IPR001138">
    <property type="entry name" value="Zn2Cys6_DnaBD"/>
</dbReference>